<sequence>MVPGCRKTVGPDGSQLSYAVKRAFVTLQVWRERVRQRRELAQWTDRDLHDVGLSWTDIALEIKKPFWRA</sequence>
<feature type="domain" description="YjiS-like" evidence="1">
    <location>
        <begin position="26"/>
        <end position="58"/>
    </location>
</feature>
<gene>
    <name evidence="2" type="ORF">HCN50_05570</name>
</gene>
<protein>
    <submittedName>
        <fullName evidence="2">DUF1127 domain-containing protein</fullName>
    </submittedName>
</protein>
<dbReference type="Proteomes" id="UP000528734">
    <property type="component" value="Unassembled WGS sequence"/>
</dbReference>
<keyword evidence="3" id="KW-1185">Reference proteome</keyword>
<dbReference type="Pfam" id="PF06568">
    <property type="entry name" value="YjiS-like"/>
    <property type="match status" value="1"/>
</dbReference>
<name>A0A7Y4H1M7_9BRAD</name>
<dbReference type="EMBL" id="JAAVLW010000002">
    <property type="protein sequence ID" value="NOJ45728.1"/>
    <property type="molecule type" value="Genomic_DNA"/>
</dbReference>
<evidence type="ECO:0000259" key="1">
    <source>
        <dbReference type="Pfam" id="PF06568"/>
    </source>
</evidence>
<dbReference type="AlphaFoldDB" id="A0A7Y4H1M7"/>
<reference evidence="2 3" key="1">
    <citation type="submission" date="2020-03" db="EMBL/GenBank/DDBJ databases">
        <title>Bradyrhizobium diversity isolated from nodules of Muelleranthus trifoliolatus.</title>
        <authorList>
            <person name="Klepa M."/>
            <person name="Helene L."/>
            <person name="Hungria M."/>
        </authorList>
    </citation>
    <scope>NUCLEOTIDE SEQUENCE [LARGE SCALE GENOMIC DNA]</scope>
    <source>
        <strain evidence="2 3">WSM 1744</strain>
    </source>
</reference>
<comment type="caution">
    <text evidence="2">The sequence shown here is derived from an EMBL/GenBank/DDBJ whole genome shotgun (WGS) entry which is preliminary data.</text>
</comment>
<accession>A0A7Y4H1M7</accession>
<dbReference type="InterPro" id="IPR009506">
    <property type="entry name" value="YjiS-like"/>
</dbReference>
<evidence type="ECO:0000313" key="2">
    <source>
        <dbReference type="EMBL" id="NOJ45728.1"/>
    </source>
</evidence>
<proteinExistence type="predicted"/>
<organism evidence="2 3">
    <name type="scientific">Bradyrhizobium archetypum</name>
    <dbReference type="NCBI Taxonomy" id="2721160"/>
    <lineage>
        <taxon>Bacteria</taxon>
        <taxon>Pseudomonadati</taxon>
        <taxon>Pseudomonadota</taxon>
        <taxon>Alphaproteobacteria</taxon>
        <taxon>Hyphomicrobiales</taxon>
        <taxon>Nitrobacteraceae</taxon>
        <taxon>Bradyrhizobium</taxon>
    </lineage>
</organism>
<evidence type="ECO:0000313" key="3">
    <source>
        <dbReference type="Proteomes" id="UP000528734"/>
    </source>
</evidence>